<keyword evidence="7 11" id="KW-0285">Flavoprotein</keyword>
<comment type="cofactor">
    <cofactor evidence="2 11">
        <name>FAD</name>
        <dbReference type="ChEBI" id="CHEBI:57692"/>
    </cofactor>
</comment>
<dbReference type="EMBL" id="CP022315">
    <property type="protein sequence ID" value="ASK60848.1"/>
    <property type="molecule type" value="Genomic_DNA"/>
</dbReference>
<dbReference type="PANTHER" id="PTHR42923">
    <property type="entry name" value="PROTOPORPHYRINOGEN OXIDASE"/>
    <property type="match status" value="1"/>
</dbReference>
<evidence type="ECO:0000256" key="5">
    <source>
        <dbReference type="ARBA" id="ARBA00012402"/>
    </source>
</evidence>
<dbReference type="NCBIfam" id="TIGR00562">
    <property type="entry name" value="proto_IX_ox"/>
    <property type="match status" value="1"/>
</dbReference>
<keyword evidence="9 11" id="KW-0560">Oxidoreductase</keyword>
<keyword evidence="12" id="KW-0472">Membrane</keyword>
<dbReference type="InterPro" id="IPR050464">
    <property type="entry name" value="Zeta_carotene_desat/Oxidored"/>
</dbReference>
<keyword evidence="10 11" id="KW-0350">Heme biosynthesis</keyword>
<dbReference type="RefSeq" id="WP_089060125.1">
    <property type="nucleotide sequence ID" value="NZ_CP022315.1"/>
</dbReference>
<feature type="domain" description="Amine oxidase" evidence="13">
    <location>
        <begin position="14"/>
        <end position="462"/>
    </location>
</feature>
<dbReference type="Proteomes" id="UP000198312">
    <property type="component" value="Chromosome"/>
</dbReference>
<sequence>MDNRKNIVIVGGGITGLSAAYYLQKEIKEEKLPYHVKLVEASDRLGGKISTLRKDGFTIERGPDSFLSRKKPAVKLAEEVGLKDKLVRNATGQSYILVNNKLRKMPRGSHMGIPTKARPFLLSNLFSLKGKMRAGLDFMLPRGKNVQDQSLGGFLRHRFGNEVVENVMDPLLSGIYSGDIDEMSLMATYPNFYQLQQEHKSLIKGLRKTLPKAQSPKKRKAGAFYAFRDGFESLVEQLALKLDEGTVTLNAAVDHIEKKDHGYHLLLSSGEVYKADAVIMATSHESLPKVFSQYDYFREFDNVPSTSVANVAMAFDQSAIKRDINGTGFVVSRNSDFRITACTWTHKKWPHSTPGGNVLLRCYVGRPNDQEVVHLSDEEIKEIVLKDLNKTMNITQEPKFSVITRWENARPQYTVGHTERIVNVRSKMAEDLPGVYLAGASFEGVGVPDCIEQGEKAVGNVLKFLG</sequence>
<evidence type="ECO:0000313" key="15">
    <source>
        <dbReference type="Proteomes" id="UP000198312"/>
    </source>
</evidence>
<evidence type="ECO:0000256" key="11">
    <source>
        <dbReference type="RuleBase" id="RU364052"/>
    </source>
</evidence>
<evidence type="ECO:0000313" key="14">
    <source>
        <dbReference type="EMBL" id="ASK60848.1"/>
    </source>
</evidence>
<dbReference type="InterPro" id="IPR004572">
    <property type="entry name" value="Protoporphyrinogen_oxidase"/>
</dbReference>
<dbReference type="UniPathway" id="UPA00252"/>
<evidence type="ECO:0000256" key="7">
    <source>
        <dbReference type="ARBA" id="ARBA00022630"/>
    </source>
</evidence>
<dbReference type="Gene3D" id="3.50.50.60">
    <property type="entry name" value="FAD/NAD(P)-binding domain"/>
    <property type="match status" value="1"/>
</dbReference>
<comment type="catalytic activity">
    <reaction evidence="1">
        <text>coproporphyrinogen III + 3 O2 = coproporphyrin III + 3 H2O2</text>
        <dbReference type="Rhea" id="RHEA:43436"/>
        <dbReference type="ChEBI" id="CHEBI:15379"/>
        <dbReference type="ChEBI" id="CHEBI:16240"/>
        <dbReference type="ChEBI" id="CHEBI:57309"/>
        <dbReference type="ChEBI" id="CHEBI:131725"/>
        <dbReference type="EC" id="1.3.3.15"/>
    </reaction>
    <physiologicalReaction direction="left-to-right" evidence="1">
        <dbReference type="Rhea" id="RHEA:43437"/>
    </physiologicalReaction>
</comment>
<feature type="transmembrane region" description="Helical" evidence="12">
    <location>
        <begin position="6"/>
        <end position="23"/>
    </location>
</feature>
<reference evidence="14 15" key="1">
    <citation type="submission" date="2017-07" db="EMBL/GenBank/DDBJ databases">
        <title>Virgibacillus sp. LM2416.</title>
        <authorList>
            <person name="Tak E.J."/>
            <person name="Bae J.-W."/>
        </authorList>
    </citation>
    <scope>NUCLEOTIDE SEQUENCE [LARGE SCALE GENOMIC DNA]</scope>
    <source>
        <strain evidence="14 15">LM2416</strain>
    </source>
</reference>
<dbReference type="GO" id="GO:0006783">
    <property type="term" value="P:heme biosynthetic process"/>
    <property type="evidence" value="ECO:0007669"/>
    <property type="project" value="UniProtKB-UniRule"/>
</dbReference>
<comment type="similarity">
    <text evidence="4 11">Belongs to the protoporphyrinogen/coproporphyrinogen oxidase family. Coproporphyrinogen III oxidase subfamily.</text>
</comment>
<keyword evidence="11" id="KW-0963">Cytoplasm</keyword>
<dbReference type="Pfam" id="PF01593">
    <property type="entry name" value="Amino_oxidase"/>
    <property type="match status" value="1"/>
</dbReference>
<dbReference type="NCBIfam" id="NF008845">
    <property type="entry name" value="PRK11883.1-5"/>
    <property type="match status" value="1"/>
</dbReference>
<proteinExistence type="inferred from homology"/>
<keyword evidence="8 11" id="KW-0274">FAD</keyword>
<evidence type="ECO:0000256" key="9">
    <source>
        <dbReference type="ARBA" id="ARBA00023002"/>
    </source>
</evidence>
<dbReference type="InterPro" id="IPR036188">
    <property type="entry name" value="FAD/NAD-bd_sf"/>
</dbReference>
<evidence type="ECO:0000256" key="6">
    <source>
        <dbReference type="ARBA" id="ARBA00019046"/>
    </source>
</evidence>
<dbReference type="Gene3D" id="1.10.3110.10">
    <property type="entry name" value="protoporphyrinogen ix oxidase, domain 3"/>
    <property type="match status" value="1"/>
</dbReference>
<dbReference type="AlphaFoldDB" id="A0A220TYB7"/>
<evidence type="ECO:0000256" key="12">
    <source>
        <dbReference type="SAM" id="Phobius"/>
    </source>
</evidence>
<dbReference type="GO" id="GO:0005737">
    <property type="term" value="C:cytoplasm"/>
    <property type="evidence" value="ECO:0007669"/>
    <property type="project" value="UniProtKB-SubCell"/>
</dbReference>
<comment type="pathway">
    <text evidence="3 11">Porphyrin-containing compound metabolism; protoheme biosynthesis.</text>
</comment>
<evidence type="ECO:0000256" key="2">
    <source>
        <dbReference type="ARBA" id="ARBA00001974"/>
    </source>
</evidence>
<evidence type="ECO:0000256" key="1">
    <source>
        <dbReference type="ARBA" id="ARBA00001755"/>
    </source>
</evidence>
<dbReference type="KEGG" id="vil:CFK37_00805"/>
<keyword evidence="12" id="KW-1133">Transmembrane helix</keyword>
<gene>
    <name evidence="14" type="ORF">CFK37_00805</name>
</gene>
<comment type="function">
    <text evidence="11">Involved in coproporphyrin-dependent heme b biosynthesis. Catalyzes the oxidation of coproporphyrinogen III to coproporphyrin III.</text>
</comment>
<comment type="subcellular location">
    <subcellularLocation>
        <location evidence="11">Cytoplasm</location>
    </subcellularLocation>
</comment>
<name>A0A220TYB7_9BACI</name>
<evidence type="ECO:0000256" key="8">
    <source>
        <dbReference type="ARBA" id="ARBA00022827"/>
    </source>
</evidence>
<evidence type="ECO:0000256" key="3">
    <source>
        <dbReference type="ARBA" id="ARBA00004744"/>
    </source>
</evidence>
<dbReference type="Gene3D" id="3.90.660.20">
    <property type="entry name" value="Protoporphyrinogen oxidase, mitochondrial, domain 2"/>
    <property type="match status" value="1"/>
</dbReference>
<dbReference type="SUPFAM" id="SSF54373">
    <property type="entry name" value="FAD-linked reductases, C-terminal domain"/>
    <property type="match status" value="1"/>
</dbReference>
<dbReference type="PANTHER" id="PTHR42923:SF3">
    <property type="entry name" value="PROTOPORPHYRINOGEN OXIDASE"/>
    <property type="match status" value="1"/>
</dbReference>
<organism evidence="14 15">
    <name type="scientific">Virgibacillus phasianinus</name>
    <dbReference type="NCBI Taxonomy" id="2017483"/>
    <lineage>
        <taxon>Bacteria</taxon>
        <taxon>Bacillati</taxon>
        <taxon>Bacillota</taxon>
        <taxon>Bacilli</taxon>
        <taxon>Bacillales</taxon>
        <taxon>Bacillaceae</taxon>
        <taxon>Virgibacillus</taxon>
    </lineage>
</organism>
<dbReference type="OrthoDB" id="9805195at2"/>
<protein>
    <recommendedName>
        <fullName evidence="6 11">Coproporphyrinogen III oxidase</fullName>
        <ecNumber evidence="5 11">1.3.3.15</ecNumber>
    </recommendedName>
</protein>
<accession>A0A220TYB7</accession>
<keyword evidence="15" id="KW-1185">Reference proteome</keyword>
<evidence type="ECO:0000259" key="13">
    <source>
        <dbReference type="Pfam" id="PF01593"/>
    </source>
</evidence>
<evidence type="ECO:0000256" key="10">
    <source>
        <dbReference type="ARBA" id="ARBA00023133"/>
    </source>
</evidence>
<evidence type="ECO:0000256" key="4">
    <source>
        <dbReference type="ARBA" id="ARBA00008310"/>
    </source>
</evidence>
<dbReference type="EC" id="1.3.3.15" evidence="5 11"/>
<dbReference type="InterPro" id="IPR002937">
    <property type="entry name" value="Amino_oxidase"/>
</dbReference>
<keyword evidence="12" id="KW-0812">Transmembrane</keyword>
<dbReference type="SUPFAM" id="SSF51905">
    <property type="entry name" value="FAD/NAD(P)-binding domain"/>
    <property type="match status" value="1"/>
</dbReference>
<dbReference type="GO" id="GO:0004729">
    <property type="term" value="F:oxygen-dependent protoporphyrinogen oxidase activity"/>
    <property type="evidence" value="ECO:0007669"/>
    <property type="project" value="UniProtKB-UniRule"/>
</dbReference>